<protein>
    <submittedName>
        <fullName evidence="6">Rad52-like protein</fullName>
    </submittedName>
</protein>
<gene>
    <name evidence="6" type="ORF">BDZ90DRAFT_221541</name>
</gene>
<dbReference type="EMBL" id="KZ819670">
    <property type="protein sequence ID" value="PWN26927.1"/>
    <property type="molecule type" value="Genomic_DNA"/>
</dbReference>
<dbReference type="GO" id="GO:0006312">
    <property type="term" value="P:mitotic recombination"/>
    <property type="evidence" value="ECO:0007669"/>
    <property type="project" value="TreeGrafter"/>
</dbReference>
<evidence type="ECO:0000256" key="1">
    <source>
        <dbReference type="ARBA" id="ARBA00006638"/>
    </source>
</evidence>
<evidence type="ECO:0000313" key="7">
    <source>
        <dbReference type="Proteomes" id="UP000245884"/>
    </source>
</evidence>
<proteinExistence type="inferred from homology"/>
<name>A0A316UNR2_9BASI</name>
<organism evidence="6 7">
    <name type="scientific">Jaminaea rosea</name>
    <dbReference type="NCBI Taxonomy" id="1569628"/>
    <lineage>
        <taxon>Eukaryota</taxon>
        <taxon>Fungi</taxon>
        <taxon>Dikarya</taxon>
        <taxon>Basidiomycota</taxon>
        <taxon>Ustilaginomycotina</taxon>
        <taxon>Exobasidiomycetes</taxon>
        <taxon>Microstromatales</taxon>
        <taxon>Microstromatales incertae sedis</taxon>
        <taxon>Jaminaea</taxon>
    </lineage>
</organism>
<dbReference type="AlphaFoldDB" id="A0A316UNR2"/>
<dbReference type="Proteomes" id="UP000245884">
    <property type="component" value="Unassembled WGS sequence"/>
</dbReference>
<dbReference type="PANTHER" id="PTHR12132">
    <property type="entry name" value="DNA REPAIR AND RECOMBINATION PROTEIN RAD52, RAD59"/>
    <property type="match status" value="1"/>
</dbReference>
<dbReference type="GO" id="GO:0000724">
    <property type="term" value="P:double-strand break repair via homologous recombination"/>
    <property type="evidence" value="ECO:0007669"/>
    <property type="project" value="TreeGrafter"/>
</dbReference>
<dbReference type="GeneID" id="37026306"/>
<dbReference type="Pfam" id="PF04098">
    <property type="entry name" value="Rad52_Rad22"/>
    <property type="match status" value="1"/>
</dbReference>
<keyword evidence="3" id="KW-0233">DNA recombination</keyword>
<dbReference type="Gene3D" id="3.30.390.80">
    <property type="entry name" value="DNA repair protein Rad52/59/22"/>
    <property type="match status" value="1"/>
</dbReference>
<dbReference type="PANTHER" id="PTHR12132:SF1">
    <property type="entry name" value="DNA REPAIR PROTEIN RAD52 HOMOLOG"/>
    <property type="match status" value="1"/>
</dbReference>
<reference evidence="6 7" key="1">
    <citation type="journal article" date="2018" name="Mol. Biol. Evol.">
        <title>Broad Genomic Sampling Reveals a Smut Pathogenic Ancestry of the Fungal Clade Ustilaginomycotina.</title>
        <authorList>
            <person name="Kijpornyongpan T."/>
            <person name="Mondo S.J."/>
            <person name="Barry K."/>
            <person name="Sandor L."/>
            <person name="Lee J."/>
            <person name="Lipzen A."/>
            <person name="Pangilinan J."/>
            <person name="LaButti K."/>
            <person name="Hainaut M."/>
            <person name="Henrissat B."/>
            <person name="Grigoriev I.V."/>
            <person name="Spatafora J.W."/>
            <person name="Aime M.C."/>
        </authorList>
    </citation>
    <scope>NUCLEOTIDE SEQUENCE [LARGE SCALE GENOMIC DNA]</scope>
    <source>
        <strain evidence="6 7">MCA 5214</strain>
    </source>
</reference>
<dbReference type="STRING" id="1569628.A0A316UNR2"/>
<accession>A0A316UNR2</accession>
<feature type="compositionally biased region" description="Basic and acidic residues" evidence="5">
    <location>
        <begin position="1"/>
        <end position="10"/>
    </location>
</feature>
<keyword evidence="7" id="KW-1185">Reference proteome</keyword>
<evidence type="ECO:0000256" key="5">
    <source>
        <dbReference type="SAM" id="MobiDB-lite"/>
    </source>
</evidence>
<evidence type="ECO:0000256" key="3">
    <source>
        <dbReference type="ARBA" id="ARBA00023172"/>
    </source>
</evidence>
<dbReference type="RefSeq" id="XP_025361539.1">
    <property type="nucleotide sequence ID" value="XM_025504483.1"/>
</dbReference>
<comment type="similarity">
    <text evidence="1">Belongs to the RAD52 family.</text>
</comment>
<dbReference type="InterPro" id="IPR007232">
    <property type="entry name" value="Rad52_Rad59_Rad22"/>
</dbReference>
<feature type="region of interest" description="Disordered" evidence="5">
    <location>
        <begin position="1"/>
        <end position="21"/>
    </location>
</feature>
<dbReference type="GO" id="GO:0003697">
    <property type="term" value="F:single-stranded DNA binding"/>
    <property type="evidence" value="ECO:0007669"/>
    <property type="project" value="UniProtKB-ARBA"/>
</dbReference>
<dbReference type="GO" id="GO:0045002">
    <property type="term" value="P:double-strand break repair via single-strand annealing"/>
    <property type="evidence" value="ECO:0007669"/>
    <property type="project" value="TreeGrafter"/>
</dbReference>
<dbReference type="InterPro" id="IPR041247">
    <property type="entry name" value="Rad52_fam"/>
</dbReference>
<evidence type="ECO:0000256" key="4">
    <source>
        <dbReference type="ARBA" id="ARBA00023204"/>
    </source>
</evidence>
<feature type="non-terminal residue" evidence="6">
    <location>
        <position position="141"/>
    </location>
</feature>
<keyword evidence="4" id="KW-0234">DNA repair</keyword>
<keyword evidence="2" id="KW-0227">DNA damage</keyword>
<dbReference type="SUPFAM" id="SSF54768">
    <property type="entry name" value="dsRNA-binding domain-like"/>
    <property type="match status" value="1"/>
</dbReference>
<sequence length="141" mass="16013">MQARLNERLGPEYISDRQGGGGSRMKYIEGWKAIDLANDVFGFNGWSTSIRKIETPICREKAQGRWDIGVYVVMRVTLRDGTFHEDVGWGQMENSPSLGLGLEKAKKEAVTDALKRSLRTFGRLLGNCLYDKKWVDWVSKV</sequence>
<dbReference type="GO" id="GO:0005634">
    <property type="term" value="C:nucleus"/>
    <property type="evidence" value="ECO:0007669"/>
    <property type="project" value="TreeGrafter"/>
</dbReference>
<evidence type="ECO:0000256" key="2">
    <source>
        <dbReference type="ARBA" id="ARBA00022763"/>
    </source>
</evidence>
<dbReference type="FunFam" id="3.30.390.80:FF:000001">
    <property type="entry name" value="DNA repair protein RAD52 homolog"/>
    <property type="match status" value="1"/>
</dbReference>
<evidence type="ECO:0000313" key="6">
    <source>
        <dbReference type="EMBL" id="PWN26927.1"/>
    </source>
</evidence>
<dbReference type="OrthoDB" id="206565at2759"/>
<dbReference type="InterPro" id="IPR042525">
    <property type="entry name" value="Rad52_Rad59_Rad22_sf"/>
</dbReference>